<keyword evidence="2" id="KW-1185">Reference proteome</keyword>
<proteinExistence type="predicted"/>
<organism evidence="1 2">
    <name type="scientific">Trichoderma longibrachiatum ATCC 18648</name>
    <dbReference type="NCBI Taxonomy" id="983965"/>
    <lineage>
        <taxon>Eukaryota</taxon>
        <taxon>Fungi</taxon>
        <taxon>Dikarya</taxon>
        <taxon>Ascomycota</taxon>
        <taxon>Pezizomycotina</taxon>
        <taxon>Sordariomycetes</taxon>
        <taxon>Hypocreomycetidae</taxon>
        <taxon>Hypocreales</taxon>
        <taxon>Hypocreaceae</taxon>
        <taxon>Trichoderma</taxon>
    </lineage>
</organism>
<sequence length="269" mass="29534">MAGQQQAGENAPGPFKRGLSRIISTGLSNRPHFLSAIPVQTGKIPDLPHRTVPQTLPVASFSDTFCETMILSHSSSCSFPLGGGHLDPWPCVTTQQRGQLAGNKKPNSLFTYLHNGDAPSITGEGLQFVPPQIRELISWDALFSFGCVCCCLFFCSELWAVSLRFGVTLVLGRKTYAGDARRVRCFSSAVLSLSFSSSPFLYGLVYVCACGRAGRCDTWRHLTAATTPPHTAYKIRLSKKYKEKRNHRNPSTAIRRKTGHCQDRCPVPV</sequence>
<accession>A0A2T4CFX0</accession>
<evidence type="ECO:0000313" key="2">
    <source>
        <dbReference type="Proteomes" id="UP000240760"/>
    </source>
</evidence>
<dbReference type="EMBL" id="KZ679127">
    <property type="protein sequence ID" value="PTB80422.1"/>
    <property type="molecule type" value="Genomic_DNA"/>
</dbReference>
<evidence type="ECO:0000313" key="1">
    <source>
        <dbReference type="EMBL" id="PTB80422.1"/>
    </source>
</evidence>
<reference evidence="1 2" key="1">
    <citation type="submission" date="2016-07" db="EMBL/GenBank/DDBJ databases">
        <title>Multiple horizontal gene transfer events from other fungi enriched the ability of initially mycotrophic Trichoderma (Ascomycota) to feed on dead plant biomass.</title>
        <authorList>
            <consortium name="DOE Joint Genome Institute"/>
            <person name="Aerts A."/>
            <person name="Atanasova L."/>
            <person name="Chenthamara K."/>
            <person name="Zhang J."/>
            <person name="Grujic M."/>
            <person name="Henrissat B."/>
            <person name="Kuo A."/>
            <person name="Salamov A."/>
            <person name="Lipzen A."/>
            <person name="Labutti K."/>
            <person name="Barry K."/>
            <person name="Miao Y."/>
            <person name="Rahimi M.J."/>
            <person name="Shen Q."/>
            <person name="Grigoriev I.V."/>
            <person name="Kubicek C.P."/>
            <person name="Druzhinina I.S."/>
        </authorList>
    </citation>
    <scope>NUCLEOTIDE SEQUENCE [LARGE SCALE GENOMIC DNA]</scope>
    <source>
        <strain evidence="1 2">ATCC 18648</strain>
    </source>
</reference>
<dbReference type="Proteomes" id="UP000240760">
    <property type="component" value="Unassembled WGS sequence"/>
</dbReference>
<protein>
    <submittedName>
        <fullName evidence="1">Uncharacterized protein</fullName>
    </submittedName>
</protein>
<gene>
    <name evidence="1" type="ORF">M440DRAFT_1125772</name>
</gene>
<dbReference type="AlphaFoldDB" id="A0A2T4CFX0"/>
<name>A0A2T4CFX0_TRILO</name>